<evidence type="ECO:0000313" key="3">
    <source>
        <dbReference type="Proteomes" id="UP000198122"/>
    </source>
</evidence>
<feature type="signal peptide" evidence="1">
    <location>
        <begin position="1"/>
        <end position="29"/>
    </location>
</feature>
<keyword evidence="1" id="KW-0732">Signal</keyword>
<dbReference type="RefSeq" id="WP_088817552.1">
    <property type="nucleotide sequence ID" value="NZ_FYEZ01000001.1"/>
</dbReference>
<evidence type="ECO:0000313" key="2">
    <source>
        <dbReference type="EMBL" id="SNC61828.1"/>
    </source>
</evidence>
<sequence length="686" mass="73686">MPPRPLLSRALSALTLTSLGLITPATAQAADAPAPSVQVVADPSIELVVLVLDDGSPTMDAYTDRLVREGVPHRLVNLNAADRPTIDASFLTVGGRADHAAFQGVITPNSAPAQLSEAEADALRDWQARFAIRQISAYVYPSAAVGLQTPEAAGPLDDSTLQVTPSARAGAFSYLDGPVPVDDVNPAVTETYGYRAAALEGGAEAVATSSAPSGATAVMTGIHRADGREEMFNTFSFNRYQVHTRILVHGQIEWLTRGIHLGSYSNAFSVHSDDTFSASSLWSPHGNCTIGAGCDPAQVLPDEPATARMDAADVEFMRSWQQQWGLKIDQAFNGAGSREYAATHGTDPLLAALRTRPRDFRFINHTWSHRHLGCERQYDPVTGAASCQRDAAGAVVTVPRATLVEEIRRNLDFAFWNGLPVDRTELITGEHSGLLGDPELSTDNPNLGGALRSTGVRWIAADNSRDPWQRPVGPALTVPRHPMNIFYNAATEEQQVDEYTWIYSSRADGGSGHCETDPRTTCLPPLSGAEDFQDVLVPREAANALSRVVNNDARPHYVHQANQTGDRIIYPVLERLLTDYRAIFADNTPLVNPTQAEAGEQLRAAAAWQAEGDARATWRGGRVQLRATGDGATIPVSMPAGTTSGWSRLPQEYAGKAVGTYEVGTWLPRTLTVPGDGWGASATRSS</sequence>
<accession>A0A212T726</accession>
<evidence type="ECO:0008006" key="4">
    <source>
        <dbReference type="Google" id="ProtNLM"/>
    </source>
</evidence>
<dbReference type="Proteomes" id="UP000198122">
    <property type="component" value="Unassembled WGS sequence"/>
</dbReference>
<dbReference type="AlphaFoldDB" id="A0A212T726"/>
<protein>
    <recommendedName>
        <fullName evidence="4">NodB homology domain-containing protein</fullName>
    </recommendedName>
</protein>
<reference evidence="2 3" key="1">
    <citation type="submission" date="2017-06" db="EMBL/GenBank/DDBJ databases">
        <authorList>
            <person name="Kim H.J."/>
            <person name="Triplett B.A."/>
        </authorList>
    </citation>
    <scope>NUCLEOTIDE SEQUENCE [LARGE SCALE GENOMIC DNA]</scope>
    <source>
        <strain evidence="2 3">DSM 22179</strain>
    </source>
</reference>
<evidence type="ECO:0000256" key="1">
    <source>
        <dbReference type="SAM" id="SignalP"/>
    </source>
</evidence>
<organism evidence="2 3">
    <name type="scientific">Kytococcus aerolatus</name>
    <dbReference type="NCBI Taxonomy" id="592308"/>
    <lineage>
        <taxon>Bacteria</taxon>
        <taxon>Bacillati</taxon>
        <taxon>Actinomycetota</taxon>
        <taxon>Actinomycetes</taxon>
        <taxon>Micrococcales</taxon>
        <taxon>Kytococcaceae</taxon>
        <taxon>Kytococcus</taxon>
    </lineage>
</organism>
<gene>
    <name evidence="2" type="ORF">SAMN05445756_0561</name>
</gene>
<keyword evidence="3" id="KW-1185">Reference proteome</keyword>
<proteinExistence type="predicted"/>
<dbReference type="OrthoDB" id="53191at2"/>
<name>A0A212T726_9MICO</name>
<dbReference type="EMBL" id="FYEZ01000001">
    <property type="protein sequence ID" value="SNC61828.1"/>
    <property type="molecule type" value="Genomic_DNA"/>
</dbReference>
<feature type="chain" id="PRO_5012713483" description="NodB homology domain-containing protein" evidence="1">
    <location>
        <begin position="30"/>
        <end position="686"/>
    </location>
</feature>